<dbReference type="EMBL" id="NBSH01000013">
    <property type="protein sequence ID" value="ORX34732.1"/>
    <property type="molecule type" value="Genomic_DNA"/>
</dbReference>
<dbReference type="Pfam" id="PF03876">
    <property type="entry name" value="SHS2_Rpb7-N"/>
    <property type="match status" value="1"/>
</dbReference>
<dbReference type="Gene3D" id="3.30.1490.120">
    <property type="entry name" value="RNA polymerase Rpb7-like, N-terminal domain"/>
    <property type="match status" value="1"/>
</dbReference>
<sequence>MRLSIPPKYAGDWLNGVREVLDGMLMRYVPQMNGVLLAHWEHEFMDDTVKIINESPYGVCDVQFRSVTWAPKPGQRLTGSHSLSSPSHISLLFGKTFNVSIPLQHIPQDQYTFVQTDEDDPLADDSDSEEEQVHGLTNGIVEEVGRWRSTKTGKILGEDGKLVKFTVIG</sequence>
<evidence type="ECO:0000256" key="4">
    <source>
        <dbReference type="ARBA" id="ARBA00022553"/>
    </source>
</evidence>
<keyword evidence="5" id="KW-0804">Transcription</keyword>
<dbReference type="OrthoDB" id="10250504at2759"/>
<dbReference type="GeneID" id="33555402"/>
<evidence type="ECO:0000256" key="3">
    <source>
        <dbReference type="ARBA" id="ARBA00022478"/>
    </source>
</evidence>
<accession>A0A1Y1U9N8</accession>
<dbReference type="GO" id="GO:0006362">
    <property type="term" value="P:transcription elongation by RNA polymerase I"/>
    <property type="evidence" value="ECO:0007669"/>
    <property type="project" value="TreeGrafter"/>
</dbReference>
<comment type="similarity">
    <text evidence="2">Belongs to the eukaryotic RPA43 RNA polymerase subunit family.</text>
</comment>
<dbReference type="GO" id="GO:0006352">
    <property type="term" value="P:DNA-templated transcription initiation"/>
    <property type="evidence" value="ECO:0007669"/>
    <property type="project" value="InterPro"/>
</dbReference>
<keyword evidence="10" id="KW-1185">Reference proteome</keyword>
<evidence type="ECO:0000256" key="5">
    <source>
        <dbReference type="ARBA" id="ARBA00023163"/>
    </source>
</evidence>
<comment type="caution">
    <text evidence="9">The sequence shown here is derived from an EMBL/GenBank/DDBJ whole genome shotgun (WGS) entry which is preliminary data.</text>
</comment>
<keyword evidence="4" id="KW-0597">Phosphoprotein</keyword>
<gene>
    <name evidence="9" type="ORF">BD324DRAFT_583103</name>
</gene>
<proteinExistence type="inferred from homology"/>
<dbReference type="RefSeq" id="XP_021868974.1">
    <property type="nucleotide sequence ID" value="XM_022013594.1"/>
</dbReference>
<evidence type="ECO:0000313" key="10">
    <source>
        <dbReference type="Proteomes" id="UP000193218"/>
    </source>
</evidence>
<organism evidence="9 10">
    <name type="scientific">Kockovaella imperatae</name>
    <dbReference type="NCBI Taxonomy" id="4999"/>
    <lineage>
        <taxon>Eukaryota</taxon>
        <taxon>Fungi</taxon>
        <taxon>Dikarya</taxon>
        <taxon>Basidiomycota</taxon>
        <taxon>Agaricomycotina</taxon>
        <taxon>Tremellomycetes</taxon>
        <taxon>Tremellales</taxon>
        <taxon>Cuniculitremaceae</taxon>
        <taxon>Kockovaella</taxon>
    </lineage>
</organism>
<dbReference type="GO" id="GO:0005736">
    <property type="term" value="C:RNA polymerase I complex"/>
    <property type="evidence" value="ECO:0007669"/>
    <property type="project" value="TreeGrafter"/>
</dbReference>
<keyword evidence="3" id="KW-0240">DNA-directed RNA polymerase</keyword>
<comment type="subcellular location">
    <subcellularLocation>
        <location evidence="1">Nucleus</location>
        <location evidence="1">Nucleolus</location>
    </subcellularLocation>
</comment>
<feature type="domain" description="RPA43 OB" evidence="8">
    <location>
        <begin position="71"/>
        <end position="169"/>
    </location>
</feature>
<dbReference type="Gene3D" id="2.40.50.1060">
    <property type="match status" value="1"/>
</dbReference>
<dbReference type="STRING" id="4999.A0A1Y1U9N8"/>
<dbReference type="Pfam" id="PF17875">
    <property type="entry name" value="RPA43_OB"/>
    <property type="match status" value="1"/>
</dbReference>
<evidence type="ECO:0000256" key="2">
    <source>
        <dbReference type="ARBA" id="ARBA00005930"/>
    </source>
</evidence>
<dbReference type="FunCoup" id="A0A1Y1U9N8">
    <property type="interactions" value="28"/>
</dbReference>
<evidence type="ECO:0000256" key="1">
    <source>
        <dbReference type="ARBA" id="ARBA00004604"/>
    </source>
</evidence>
<reference evidence="9 10" key="1">
    <citation type="submission" date="2017-03" db="EMBL/GenBank/DDBJ databases">
        <title>Widespread Adenine N6-methylation of Active Genes in Fungi.</title>
        <authorList>
            <consortium name="DOE Joint Genome Institute"/>
            <person name="Mondo S.J."/>
            <person name="Dannebaum R.O."/>
            <person name="Kuo R.C."/>
            <person name="Louie K.B."/>
            <person name="Bewick A.J."/>
            <person name="Labutti K."/>
            <person name="Haridas S."/>
            <person name="Kuo A."/>
            <person name="Salamov A."/>
            <person name="Ahrendt S.R."/>
            <person name="Lau R."/>
            <person name="Bowen B.P."/>
            <person name="Lipzen A."/>
            <person name="Sullivan W."/>
            <person name="Andreopoulos W.B."/>
            <person name="Clum A."/>
            <person name="Lindquist E."/>
            <person name="Daum C."/>
            <person name="Northen T.R."/>
            <person name="Ramamoorthy G."/>
            <person name="Schmitz R.J."/>
            <person name="Gryganskyi A."/>
            <person name="Culley D."/>
            <person name="Magnuson J."/>
            <person name="James T.Y."/>
            <person name="O'Malley M.A."/>
            <person name="Stajich J.E."/>
            <person name="Spatafora J.W."/>
            <person name="Visel A."/>
            <person name="Grigoriev I.V."/>
        </authorList>
    </citation>
    <scope>NUCLEOTIDE SEQUENCE [LARGE SCALE GENOMIC DNA]</scope>
    <source>
        <strain evidence="9 10">NRRL Y-17943</strain>
    </source>
</reference>
<name>A0A1Y1U9N8_9TREE</name>
<evidence type="ECO:0000259" key="7">
    <source>
        <dbReference type="Pfam" id="PF03876"/>
    </source>
</evidence>
<dbReference type="InterPro" id="IPR041178">
    <property type="entry name" value="RPA43_OB"/>
</dbReference>
<dbReference type="PANTHER" id="PTHR12709:SF5">
    <property type="entry name" value="DNA-DIRECTED RNA POLYMERASE I SUBUNIT RPA43"/>
    <property type="match status" value="1"/>
</dbReference>
<dbReference type="PANTHER" id="PTHR12709">
    <property type="entry name" value="DNA-DIRECTED RNA POLYMERASE II, III"/>
    <property type="match status" value="1"/>
</dbReference>
<protein>
    <submittedName>
        <fullName evidence="9">Uncharacterized protein</fullName>
    </submittedName>
</protein>
<dbReference type="InParanoid" id="A0A1Y1U9N8"/>
<dbReference type="Proteomes" id="UP000193218">
    <property type="component" value="Unassembled WGS sequence"/>
</dbReference>
<evidence type="ECO:0000313" key="9">
    <source>
        <dbReference type="EMBL" id="ORX34732.1"/>
    </source>
</evidence>
<dbReference type="InterPro" id="IPR036898">
    <property type="entry name" value="RNA_pol_Rpb7-like_N_sf"/>
</dbReference>
<dbReference type="AlphaFoldDB" id="A0A1Y1U9N8"/>
<evidence type="ECO:0000256" key="6">
    <source>
        <dbReference type="ARBA" id="ARBA00023242"/>
    </source>
</evidence>
<feature type="domain" description="RNA polymerase Rpb7-like N-terminal" evidence="7">
    <location>
        <begin position="2"/>
        <end position="56"/>
    </location>
</feature>
<dbReference type="InterPro" id="IPR045113">
    <property type="entry name" value="Rpb7-like"/>
</dbReference>
<evidence type="ECO:0000259" key="8">
    <source>
        <dbReference type="Pfam" id="PF17875"/>
    </source>
</evidence>
<keyword evidence="6" id="KW-0539">Nucleus</keyword>
<dbReference type="InterPro" id="IPR005576">
    <property type="entry name" value="Rpb7-like_N"/>
</dbReference>